<evidence type="ECO:0000256" key="3">
    <source>
        <dbReference type="ARBA" id="ARBA00022692"/>
    </source>
</evidence>
<dbReference type="Proteomes" id="UP000199012">
    <property type="component" value="Unassembled WGS sequence"/>
</dbReference>
<proteinExistence type="predicted"/>
<comment type="subcellular location">
    <subcellularLocation>
        <location evidence="1">Cell membrane</location>
        <topology evidence="1">Multi-pass membrane protein</topology>
    </subcellularLocation>
</comment>
<keyword evidence="3 6" id="KW-0812">Transmembrane</keyword>
<evidence type="ECO:0000256" key="2">
    <source>
        <dbReference type="ARBA" id="ARBA00022475"/>
    </source>
</evidence>
<feature type="transmembrane region" description="Helical" evidence="6">
    <location>
        <begin position="37"/>
        <end position="60"/>
    </location>
</feature>
<protein>
    <submittedName>
        <fullName evidence="7">Membrane protein involved in the export of O-antigen and teichoic acid</fullName>
    </submittedName>
</protein>
<gene>
    <name evidence="7" type="ORF">SAMN05421867_104114</name>
</gene>
<keyword evidence="4 6" id="KW-1133">Transmembrane helix</keyword>
<dbReference type="EMBL" id="FOKA01000004">
    <property type="protein sequence ID" value="SFA95793.1"/>
    <property type="molecule type" value="Genomic_DNA"/>
</dbReference>
<dbReference type="Pfam" id="PF01943">
    <property type="entry name" value="Polysacc_synt"/>
    <property type="match status" value="1"/>
</dbReference>
<dbReference type="PANTHER" id="PTHR30250:SF11">
    <property type="entry name" value="O-ANTIGEN TRANSPORTER-RELATED"/>
    <property type="match status" value="1"/>
</dbReference>
<evidence type="ECO:0000256" key="4">
    <source>
        <dbReference type="ARBA" id="ARBA00022989"/>
    </source>
</evidence>
<feature type="transmembrane region" description="Helical" evidence="6">
    <location>
        <begin position="342"/>
        <end position="360"/>
    </location>
</feature>
<keyword evidence="8" id="KW-1185">Reference proteome</keyword>
<dbReference type="GO" id="GO:0005886">
    <property type="term" value="C:plasma membrane"/>
    <property type="evidence" value="ECO:0007669"/>
    <property type="project" value="UniProtKB-SubCell"/>
</dbReference>
<evidence type="ECO:0000313" key="7">
    <source>
        <dbReference type="EMBL" id="SFA95793.1"/>
    </source>
</evidence>
<name>A0A1I0X6Y9_9CELL</name>
<keyword evidence="2" id="KW-1003">Cell membrane</keyword>
<feature type="transmembrane region" description="Helical" evidence="6">
    <location>
        <begin position="162"/>
        <end position="179"/>
    </location>
</feature>
<dbReference type="InterPro" id="IPR002797">
    <property type="entry name" value="Polysacc_synth"/>
</dbReference>
<organism evidence="7 8">
    <name type="scientific">Cellulomonas marina</name>
    <dbReference type="NCBI Taxonomy" id="988821"/>
    <lineage>
        <taxon>Bacteria</taxon>
        <taxon>Bacillati</taxon>
        <taxon>Actinomycetota</taxon>
        <taxon>Actinomycetes</taxon>
        <taxon>Micrococcales</taxon>
        <taxon>Cellulomonadaceae</taxon>
        <taxon>Cellulomonas</taxon>
    </lineage>
</organism>
<dbReference type="RefSeq" id="WP_175499343.1">
    <property type="nucleotide sequence ID" value="NZ_BONM01000010.1"/>
</dbReference>
<dbReference type="STRING" id="988821.SAMN05421867_104114"/>
<evidence type="ECO:0000256" key="5">
    <source>
        <dbReference type="ARBA" id="ARBA00023136"/>
    </source>
</evidence>
<dbReference type="InterPro" id="IPR050833">
    <property type="entry name" value="Poly_Biosynth_Transport"/>
</dbReference>
<accession>A0A1I0X6Y9</accession>
<reference evidence="7 8" key="1">
    <citation type="submission" date="2016-10" db="EMBL/GenBank/DDBJ databases">
        <authorList>
            <person name="de Groot N.N."/>
        </authorList>
    </citation>
    <scope>NUCLEOTIDE SEQUENCE [LARGE SCALE GENOMIC DNA]</scope>
    <source>
        <strain evidence="7 8">CGMCC 4.6945</strain>
    </source>
</reference>
<feature type="transmembrane region" description="Helical" evidence="6">
    <location>
        <begin position="269"/>
        <end position="290"/>
    </location>
</feature>
<sequence length="406" mass="40781">MKRQFLVLLVSRGLASVLQAVLFAVLARSVSAHDFGLVTALQGILAVVLVLTGLGMPGLVSRARARGEDATVAGALRLTWTTGLVTVVLTAGVLAVAAALGALPLALVLVAATLTVERTTDAALNVPVADGEVTSSGLPVVLRRALAIALLLPATAWGADPLWAYGAAGLVGALAAQLWTQRLVRVEAPGRTPVRALVAEGAPYMWNTAAAQTRQLDVTVVAAVLSPGAAGAYAAASKLVAPALLVPQTIASLVLPRASRGTAHQARRLVRPLLLAGAASLVVVVPLALLAEPVVTLVMGERYAGSAGTFRWLLVGMPFAALSAPLAAVLQGQGRAREAATNGLLFAVVLLGGVAAGAVLAGGEGAAIGLSLSFVVRTVALLAQIRRGPADGARPGVTGDGTPPAT</sequence>
<feature type="transmembrane region" description="Helical" evidence="6">
    <location>
        <begin position="81"/>
        <end position="114"/>
    </location>
</feature>
<evidence type="ECO:0000313" key="8">
    <source>
        <dbReference type="Proteomes" id="UP000199012"/>
    </source>
</evidence>
<dbReference type="AlphaFoldDB" id="A0A1I0X6Y9"/>
<evidence type="ECO:0000256" key="6">
    <source>
        <dbReference type="SAM" id="Phobius"/>
    </source>
</evidence>
<feature type="transmembrane region" description="Helical" evidence="6">
    <location>
        <begin position="310"/>
        <end position="330"/>
    </location>
</feature>
<dbReference type="PANTHER" id="PTHR30250">
    <property type="entry name" value="PST FAMILY PREDICTED COLANIC ACID TRANSPORTER"/>
    <property type="match status" value="1"/>
</dbReference>
<evidence type="ECO:0000256" key="1">
    <source>
        <dbReference type="ARBA" id="ARBA00004651"/>
    </source>
</evidence>
<keyword evidence="5 6" id="KW-0472">Membrane</keyword>